<evidence type="ECO:0000313" key="3">
    <source>
        <dbReference type="Proteomes" id="UP000195772"/>
    </source>
</evidence>
<keyword evidence="1" id="KW-1133">Transmembrane helix</keyword>
<evidence type="ECO:0000313" key="2">
    <source>
        <dbReference type="EMBL" id="OUN02801.1"/>
    </source>
</evidence>
<organism evidence="2 3">
    <name type="scientific">Alistipes onderdonkii</name>
    <dbReference type="NCBI Taxonomy" id="328813"/>
    <lineage>
        <taxon>Bacteria</taxon>
        <taxon>Pseudomonadati</taxon>
        <taxon>Bacteroidota</taxon>
        <taxon>Bacteroidia</taxon>
        <taxon>Bacteroidales</taxon>
        <taxon>Rikenellaceae</taxon>
        <taxon>Alistipes</taxon>
    </lineage>
</organism>
<comment type="caution">
    <text evidence="2">The sequence shown here is derived from an EMBL/GenBank/DDBJ whole genome shotgun (WGS) entry which is preliminary data.</text>
</comment>
<gene>
    <name evidence="2" type="ORF">B5G41_09715</name>
</gene>
<reference evidence="3" key="1">
    <citation type="submission" date="2017-04" db="EMBL/GenBank/DDBJ databases">
        <title>Function of individual gut microbiota members based on whole genome sequencing of pure cultures obtained from chicken caecum.</title>
        <authorList>
            <person name="Medvecky M."/>
            <person name="Cejkova D."/>
            <person name="Polansky O."/>
            <person name="Karasova D."/>
            <person name="Kubasova T."/>
            <person name="Cizek A."/>
            <person name="Rychlik I."/>
        </authorList>
    </citation>
    <scope>NUCLEOTIDE SEQUENCE [LARGE SCALE GENOMIC DNA]</scope>
    <source>
        <strain evidence="3">An90</strain>
    </source>
</reference>
<dbReference type="AlphaFoldDB" id="A0A1Y3QSY8"/>
<dbReference type="OrthoDB" id="9973250at2"/>
<evidence type="ECO:0000256" key="1">
    <source>
        <dbReference type="SAM" id="Phobius"/>
    </source>
</evidence>
<feature type="transmembrane region" description="Helical" evidence="1">
    <location>
        <begin position="35"/>
        <end position="54"/>
    </location>
</feature>
<accession>A0A1Y3QSY8</accession>
<keyword evidence="1" id="KW-0812">Transmembrane</keyword>
<protein>
    <submittedName>
        <fullName evidence="2">Uncharacterized protein</fullName>
    </submittedName>
</protein>
<proteinExistence type="predicted"/>
<name>A0A1Y3QSY8_9BACT</name>
<keyword evidence="1" id="KW-0472">Membrane</keyword>
<sequence length="62" mass="6780">MKRDAKGKALVLAMSFVLFMGGVFALSMDRGNGRTIVLVFVVLALLAIAARQTIRSLKKKKE</sequence>
<dbReference type="Proteomes" id="UP000195772">
    <property type="component" value="Unassembled WGS sequence"/>
</dbReference>
<dbReference type="EMBL" id="NFHB01000006">
    <property type="protein sequence ID" value="OUN02801.1"/>
    <property type="molecule type" value="Genomic_DNA"/>
</dbReference>
<dbReference type="RefSeq" id="WP_087402654.1">
    <property type="nucleotide sequence ID" value="NZ_AP031440.1"/>
</dbReference>